<evidence type="ECO:0000256" key="10">
    <source>
        <dbReference type="SAM" id="Phobius"/>
    </source>
</evidence>
<organism evidence="11 12">
    <name type="scientific">Vespula pensylvanica</name>
    <name type="common">Western yellow jacket</name>
    <name type="synonym">Wasp</name>
    <dbReference type="NCBI Taxonomy" id="30213"/>
    <lineage>
        <taxon>Eukaryota</taxon>
        <taxon>Metazoa</taxon>
        <taxon>Ecdysozoa</taxon>
        <taxon>Arthropoda</taxon>
        <taxon>Hexapoda</taxon>
        <taxon>Insecta</taxon>
        <taxon>Pterygota</taxon>
        <taxon>Neoptera</taxon>
        <taxon>Endopterygota</taxon>
        <taxon>Hymenoptera</taxon>
        <taxon>Apocrita</taxon>
        <taxon>Aculeata</taxon>
        <taxon>Vespoidea</taxon>
        <taxon>Vespidae</taxon>
        <taxon>Vespinae</taxon>
        <taxon>Vespula</taxon>
    </lineage>
</organism>
<keyword evidence="8 10" id="KW-0472">Membrane</keyword>
<keyword evidence="12" id="KW-1185">Reference proteome</keyword>
<reference evidence="11" key="1">
    <citation type="journal article" date="2020" name="G3 (Bethesda)">
        <title>High-Quality Assemblies for Three Invasive Social Wasps from the &lt;i&gt;Vespula&lt;/i&gt; Genus.</title>
        <authorList>
            <person name="Harrop T.W.R."/>
            <person name="Guhlin J."/>
            <person name="McLaughlin G.M."/>
            <person name="Permina E."/>
            <person name="Stockwell P."/>
            <person name="Gilligan J."/>
            <person name="Le Lec M.F."/>
            <person name="Gruber M.A.M."/>
            <person name="Quinn O."/>
            <person name="Lovegrove M."/>
            <person name="Duncan E.J."/>
            <person name="Remnant E.J."/>
            <person name="Van Eeckhoven J."/>
            <person name="Graham B."/>
            <person name="Knapp R.A."/>
            <person name="Langford K.W."/>
            <person name="Kronenberg Z."/>
            <person name="Press M.O."/>
            <person name="Eacker S.M."/>
            <person name="Wilson-Rankin E.E."/>
            <person name="Purcell J."/>
            <person name="Lester P.J."/>
            <person name="Dearden P.K."/>
        </authorList>
    </citation>
    <scope>NUCLEOTIDE SEQUENCE</scope>
    <source>
        <strain evidence="11">Volc-1</strain>
    </source>
</reference>
<keyword evidence="7 10" id="KW-1133">Transmembrane helix</keyword>
<evidence type="ECO:0000256" key="5">
    <source>
        <dbReference type="ARBA" id="ARBA00022692"/>
    </source>
</evidence>
<protein>
    <submittedName>
        <fullName evidence="11">Uncharacterized protein</fullName>
    </submittedName>
</protein>
<dbReference type="Proteomes" id="UP000600918">
    <property type="component" value="Unassembled WGS sequence"/>
</dbReference>
<dbReference type="AlphaFoldDB" id="A0A834KQQ8"/>
<proteinExistence type="inferred from homology"/>
<dbReference type="EMBL" id="JACSDY010000013">
    <property type="protein sequence ID" value="KAF7410830.1"/>
    <property type="molecule type" value="Genomic_DNA"/>
</dbReference>
<dbReference type="GO" id="GO:0005886">
    <property type="term" value="C:plasma membrane"/>
    <property type="evidence" value="ECO:0007669"/>
    <property type="project" value="TreeGrafter"/>
</dbReference>
<evidence type="ECO:0000313" key="12">
    <source>
        <dbReference type="Proteomes" id="UP000600918"/>
    </source>
</evidence>
<evidence type="ECO:0000313" key="11">
    <source>
        <dbReference type="EMBL" id="KAF7410830.1"/>
    </source>
</evidence>
<evidence type="ECO:0000256" key="6">
    <source>
        <dbReference type="ARBA" id="ARBA00022753"/>
    </source>
</evidence>
<evidence type="ECO:0000256" key="7">
    <source>
        <dbReference type="ARBA" id="ARBA00022989"/>
    </source>
</evidence>
<comment type="subcellular location">
    <subcellularLocation>
        <location evidence="2">Endosome membrane</location>
        <topology evidence="2">Multi-pass membrane protein</topology>
    </subcellularLocation>
    <subcellularLocation>
        <location evidence="1">Lysosome membrane</location>
        <topology evidence="1">Multi-pass membrane protein</topology>
    </subcellularLocation>
</comment>
<feature type="transmembrane region" description="Helical" evidence="10">
    <location>
        <begin position="109"/>
        <end position="129"/>
    </location>
</feature>
<evidence type="ECO:0000256" key="1">
    <source>
        <dbReference type="ARBA" id="ARBA00004155"/>
    </source>
</evidence>
<gene>
    <name evidence="11" type="ORF">H0235_013437</name>
</gene>
<dbReference type="GO" id="GO:0020037">
    <property type="term" value="F:heme binding"/>
    <property type="evidence" value="ECO:0007669"/>
    <property type="project" value="TreeGrafter"/>
</dbReference>
<evidence type="ECO:0000256" key="2">
    <source>
        <dbReference type="ARBA" id="ARBA00004337"/>
    </source>
</evidence>
<dbReference type="GO" id="GO:0010008">
    <property type="term" value="C:endosome membrane"/>
    <property type="evidence" value="ECO:0007669"/>
    <property type="project" value="UniProtKB-SubCell"/>
</dbReference>
<evidence type="ECO:0000256" key="9">
    <source>
        <dbReference type="ARBA" id="ARBA00023228"/>
    </source>
</evidence>
<dbReference type="GO" id="GO:0005765">
    <property type="term" value="C:lysosomal membrane"/>
    <property type="evidence" value="ECO:0007669"/>
    <property type="project" value="UniProtKB-SubCell"/>
</dbReference>
<evidence type="ECO:0000256" key="8">
    <source>
        <dbReference type="ARBA" id="ARBA00023136"/>
    </source>
</evidence>
<comment type="caution">
    <text evidence="11">The sequence shown here is derived from an EMBL/GenBank/DDBJ whole genome shotgun (WGS) entry which is preliminary data.</text>
</comment>
<keyword evidence="5 10" id="KW-0812">Transmembrane</keyword>
<dbReference type="GO" id="GO:0015232">
    <property type="term" value="F:heme transmembrane transporter activity"/>
    <property type="evidence" value="ECO:0007669"/>
    <property type="project" value="InterPro"/>
</dbReference>
<keyword evidence="9" id="KW-0458">Lysosome</keyword>
<evidence type="ECO:0000256" key="3">
    <source>
        <dbReference type="ARBA" id="ARBA00006203"/>
    </source>
</evidence>
<feature type="transmembrane region" description="Helical" evidence="10">
    <location>
        <begin position="36"/>
        <end position="55"/>
    </location>
</feature>
<name>A0A834KQQ8_VESPE</name>
<comment type="similarity">
    <text evidence="3">Belongs to the HRG family.</text>
</comment>
<sequence length="150" mass="16830">MSRDILIHLIISAKGMLFGIIAFFVLFVGYGNHEVGFWSVLSGILAGVCFHLHWVKGKESLDRWHTRVTLRNLNVVGFISAVSGMTALIWYLFLTFYQSIPILPISQSTAITAVWAFICGIWGILLMFYSNKYELLIQEGTAPILNESTA</sequence>
<dbReference type="InterPro" id="IPR026218">
    <property type="entry name" value="HRG"/>
</dbReference>
<feature type="transmembrane region" description="Helical" evidence="10">
    <location>
        <begin position="7"/>
        <end position="30"/>
    </location>
</feature>
<dbReference type="PANTHER" id="PTHR31525:SF1">
    <property type="entry name" value="HEME TRANSPORTER HRG1"/>
    <property type="match status" value="1"/>
</dbReference>
<feature type="transmembrane region" description="Helical" evidence="10">
    <location>
        <begin position="75"/>
        <end position="97"/>
    </location>
</feature>
<dbReference type="PANTHER" id="PTHR31525">
    <property type="entry name" value="HEME TRANSPORTER HRG1"/>
    <property type="match status" value="1"/>
</dbReference>
<keyword evidence="6" id="KW-0967">Endosome</keyword>
<keyword evidence="4" id="KW-0813">Transport</keyword>
<accession>A0A834KQQ8</accession>
<evidence type="ECO:0000256" key="4">
    <source>
        <dbReference type="ARBA" id="ARBA00022448"/>
    </source>
</evidence>